<dbReference type="SMART" id="SM00870">
    <property type="entry name" value="Asparaginase"/>
    <property type="match status" value="1"/>
</dbReference>
<dbReference type="EC" id="3.5.1.1" evidence="2"/>
<organism evidence="8 9">
    <name type="scientific">Arsenicibacter rosenii</name>
    <dbReference type="NCBI Taxonomy" id="1750698"/>
    <lineage>
        <taxon>Bacteria</taxon>
        <taxon>Pseudomonadati</taxon>
        <taxon>Bacteroidota</taxon>
        <taxon>Cytophagia</taxon>
        <taxon>Cytophagales</taxon>
        <taxon>Spirosomataceae</taxon>
        <taxon>Arsenicibacter</taxon>
    </lineage>
</organism>
<dbReference type="InterPro" id="IPR006033">
    <property type="entry name" value="AsnA_fam"/>
</dbReference>
<keyword evidence="9" id="KW-1185">Reference proteome</keyword>
<dbReference type="SFLD" id="SFLDS00057">
    <property type="entry name" value="Glutaminase/Asparaginase"/>
    <property type="match status" value="1"/>
</dbReference>
<dbReference type="PRINTS" id="PR00139">
    <property type="entry name" value="ASNGLNASE"/>
</dbReference>
<reference evidence="8 9" key="1">
    <citation type="submission" date="2016-10" db="EMBL/GenBank/DDBJ databases">
        <title>Arsenicibacter rosenii gen. nov., sp. nov., an efficient arsenic-methylating bacterium isolated from an arsenic-contaminated paddy soil.</title>
        <authorList>
            <person name="Huang K."/>
        </authorList>
    </citation>
    <scope>NUCLEOTIDE SEQUENCE [LARGE SCALE GENOMIC DNA]</scope>
    <source>
        <strain evidence="8 9">SM-1</strain>
    </source>
</reference>
<dbReference type="AlphaFoldDB" id="A0A1S2VKP5"/>
<dbReference type="FunFam" id="3.40.50.1170:FF:000001">
    <property type="entry name" value="L-asparaginase 2"/>
    <property type="match status" value="1"/>
</dbReference>
<keyword evidence="3" id="KW-0378">Hydrolase</keyword>
<dbReference type="SUPFAM" id="SSF53774">
    <property type="entry name" value="Glutaminase/Asparaginase"/>
    <property type="match status" value="1"/>
</dbReference>
<dbReference type="FunFam" id="3.40.50.40:FF:000001">
    <property type="entry name" value="L-asparaginase 1"/>
    <property type="match status" value="1"/>
</dbReference>
<evidence type="ECO:0000313" key="9">
    <source>
        <dbReference type="Proteomes" id="UP000181790"/>
    </source>
</evidence>
<name>A0A1S2VKP5_9BACT</name>
<dbReference type="InterPro" id="IPR006034">
    <property type="entry name" value="Asparaginase/glutaminase-like"/>
</dbReference>
<gene>
    <name evidence="8" type="ORF">BLX24_13700</name>
</gene>
<dbReference type="InterPro" id="IPR041725">
    <property type="entry name" value="L-asparaginase_I"/>
</dbReference>
<dbReference type="PANTHER" id="PTHR11707">
    <property type="entry name" value="L-ASPARAGINASE"/>
    <property type="match status" value="1"/>
</dbReference>
<feature type="active site" description="O-isoaspartyl threonine intermediate" evidence="4">
    <location>
        <position position="23"/>
    </location>
</feature>
<dbReference type="RefSeq" id="WP_071503871.1">
    <property type="nucleotide sequence ID" value="NZ_MORL01000006.1"/>
</dbReference>
<accession>A0A1S2VKP5</accession>
<evidence type="ECO:0000259" key="7">
    <source>
        <dbReference type="Pfam" id="PF17763"/>
    </source>
</evidence>
<dbReference type="Proteomes" id="UP000181790">
    <property type="component" value="Unassembled WGS sequence"/>
</dbReference>
<evidence type="ECO:0000256" key="1">
    <source>
        <dbReference type="ARBA" id="ARBA00010518"/>
    </source>
</evidence>
<dbReference type="Gene3D" id="3.40.50.1170">
    <property type="entry name" value="L-asparaginase, N-terminal domain"/>
    <property type="match status" value="1"/>
</dbReference>
<dbReference type="CDD" id="cd08963">
    <property type="entry name" value="L-asparaginase_I"/>
    <property type="match status" value="1"/>
</dbReference>
<dbReference type="Pfam" id="PF00710">
    <property type="entry name" value="Asparaginase"/>
    <property type="match status" value="1"/>
</dbReference>
<comment type="caution">
    <text evidence="8">The sequence shown here is derived from an EMBL/GenBank/DDBJ whole genome shotgun (WGS) entry which is preliminary data.</text>
</comment>
<dbReference type="InterPro" id="IPR037152">
    <property type="entry name" value="L-asparaginase_N_sf"/>
</dbReference>
<dbReference type="OrthoDB" id="9788068at2"/>
<proteinExistence type="inferred from homology"/>
<comment type="similarity">
    <text evidence="1">Belongs to the asparaginase 1 family.</text>
</comment>
<dbReference type="InterPro" id="IPR040919">
    <property type="entry name" value="Asparaginase_C"/>
</dbReference>
<dbReference type="PROSITE" id="PS51732">
    <property type="entry name" value="ASN_GLN_ASE_3"/>
    <property type="match status" value="1"/>
</dbReference>
<evidence type="ECO:0000259" key="6">
    <source>
        <dbReference type="Pfam" id="PF00710"/>
    </source>
</evidence>
<dbReference type="GO" id="GO:0009066">
    <property type="term" value="P:aspartate family amino acid metabolic process"/>
    <property type="evidence" value="ECO:0007669"/>
    <property type="project" value="UniProtKB-ARBA"/>
</dbReference>
<evidence type="ECO:0000256" key="5">
    <source>
        <dbReference type="PIRSR" id="PIRSR001220-2"/>
    </source>
</evidence>
<feature type="binding site" evidence="5">
    <location>
        <position position="68"/>
    </location>
    <ligand>
        <name>substrate</name>
    </ligand>
</feature>
<dbReference type="InterPro" id="IPR027474">
    <property type="entry name" value="L-asparaginase_N"/>
</dbReference>
<dbReference type="PIRSF" id="PIRSF001220">
    <property type="entry name" value="L-ASNase_gatD"/>
    <property type="match status" value="1"/>
</dbReference>
<dbReference type="InterPro" id="IPR036152">
    <property type="entry name" value="Asp/glu_Ase-like_sf"/>
</dbReference>
<dbReference type="GO" id="GO:0004067">
    <property type="term" value="F:asparaginase activity"/>
    <property type="evidence" value="ECO:0007669"/>
    <property type="project" value="UniProtKB-UniRule"/>
</dbReference>
<feature type="domain" description="Asparaginase/glutaminase C-terminal" evidence="7">
    <location>
        <begin position="225"/>
        <end position="331"/>
    </location>
</feature>
<dbReference type="PIRSF" id="PIRSF500176">
    <property type="entry name" value="L_ASNase"/>
    <property type="match status" value="1"/>
</dbReference>
<sequence>MASPSASSSTSRVSVLVIYTGGTLGMVYERKTGQLIPFNFERVLDQVPELHRLDFDMTLITLRDIIDSSNMKPANWIELAQIIRKNYDQFDSFVILHGTDTMAYTASALSFMLVNLAKPVILTGAQLPIGVARSDARENFITALEIAAATRDGKPIVPEVCVYFNSQLLRGSRAKKQESVHFNAFHSENYPRLALAGVQIEYNTPYIMSGPVGGPFSIRTQLDANVTILKLFPGITQPVVEAILGIPDLKGVVLETFGAGNAPTYSWFLEALKNASDRGIVLFNVSQCEGGRVTQGQYQTSKLLQQIGVVSGADMTTEAAITKLMVVLGENVPETGDDDRIESRRQQQARLDRIRQQLATPFSGEMSL</sequence>
<dbReference type="PANTHER" id="PTHR11707:SF28">
    <property type="entry name" value="60 KDA LYSOPHOSPHOLIPASE"/>
    <property type="match status" value="1"/>
</dbReference>
<evidence type="ECO:0000256" key="2">
    <source>
        <dbReference type="ARBA" id="ARBA00012920"/>
    </source>
</evidence>
<evidence type="ECO:0000313" key="8">
    <source>
        <dbReference type="EMBL" id="OIN58766.1"/>
    </source>
</evidence>
<evidence type="ECO:0000256" key="3">
    <source>
        <dbReference type="ARBA" id="ARBA00022801"/>
    </source>
</evidence>
<dbReference type="EMBL" id="MORL01000006">
    <property type="protein sequence ID" value="OIN58766.1"/>
    <property type="molecule type" value="Genomic_DNA"/>
</dbReference>
<feature type="binding site" evidence="5">
    <location>
        <begin position="99"/>
        <end position="100"/>
    </location>
    <ligand>
        <name>substrate</name>
    </ligand>
</feature>
<feature type="domain" description="L-asparaginase N-terminal" evidence="6">
    <location>
        <begin position="15"/>
        <end position="205"/>
    </location>
</feature>
<dbReference type="InterPro" id="IPR027473">
    <property type="entry name" value="L-asparaginase_C"/>
</dbReference>
<protein>
    <recommendedName>
        <fullName evidence="2">asparaginase</fullName>
        <ecNumber evidence="2">3.5.1.1</ecNumber>
    </recommendedName>
</protein>
<dbReference type="Pfam" id="PF17763">
    <property type="entry name" value="Asparaginase_C"/>
    <property type="match status" value="1"/>
</dbReference>
<evidence type="ECO:0000256" key="4">
    <source>
        <dbReference type="PIRSR" id="PIRSR001220-1"/>
    </source>
</evidence>
<dbReference type="NCBIfam" id="TIGR00519">
    <property type="entry name" value="asnASE_I"/>
    <property type="match status" value="1"/>
</dbReference>
<dbReference type="Gene3D" id="3.40.50.40">
    <property type="match status" value="1"/>
</dbReference>